<reference evidence="7" key="2">
    <citation type="submission" date="2022-10" db="EMBL/GenBank/DDBJ databases">
        <authorList>
            <consortium name="ENA_rothamsted_submissions"/>
            <consortium name="culmorum"/>
            <person name="King R."/>
        </authorList>
    </citation>
    <scope>NUCLEOTIDE SEQUENCE</scope>
</reference>
<dbReference type="AlphaFoldDB" id="A0A9N9S364"/>
<dbReference type="InterPro" id="IPR051732">
    <property type="entry name" value="USF"/>
</dbReference>
<dbReference type="GO" id="GO:0046983">
    <property type="term" value="F:protein dimerization activity"/>
    <property type="evidence" value="ECO:0007669"/>
    <property type="project" value="InterPro"/>
</dbReference>
<accession>A0A9N9S364</accession>
<dbReference type="Proteomes" id="UP001153620">
    <property type="component" value="Chromosome 3"/>
</dbReference>
<dbReference type="Pfam" id="PF00010">
    <property type="entry name" value="HLH"/>
    <property type="match status" value="1"/>
</dbReference>
<dbReference type="PANTHER" id="PTHR46117:SF3">
    <property type="entry name" value="FI24210P1"/>
    <property type="match status" value="1"/>
</dbReference>
<dbReference type="SUPFAM" id="SSF47459">
    <property type="entry name" value="HLH, helix-loop-helix DNA-binding domain"/>
    <property type="match status" value="1"/>
</dbReference>
<dbReference type="GO" id="GO:0000978">
    <property type="term" value="F:RNA polymerase II cis-regulatory region sequence-specific DNA binding"/>
    <property type="evidence" value="ECO:0007669"/>
    <property type="project" value="TreeGrafter"/>
</dbReference>
<evidence type="ECO:0000259" key="6">
    <source>
        <dbReference type="PROSITE" id="PS50888"/>
    </source>
</evidence>
<evidence type="ECO:0000256" key="4">
    <source>
        <dbReference type="ARBA" id="ARBA00023242"/>
    </source>
</evidence>
<keyword evidence="2" id="KW-0805">Transcription regulation</keyword>
<dbReference type="GO" id="GO:0005634">
    <property type="term" value="C:nucleus"/>
    <property type="evidence" value="ECO:0007669"/>
    <property type="project" value="UniProtKB-SubCell"/>
</dbReference>
<dbReference type="PANTHER" id="PTHR46117">
    <property type="entry name" value="FI24210P1"/>
    <property type="match status" value="1"/>
</dbReference>
<keyword evidence="8" id="KW-1185">Reference proteome</keyword>
<dbReference type="OrthoDB" id="690068at2759"/>
<sequence>MTSQTQKTGTIYRFIRVPEIANNANQTVVLIKQQNPEPIARVQKVNNNQAVSVVKVSTENVVSNEKKMKTRRDDYRRFQHNQIERARREKINNWIMELGKIIDDNSDDDNDNINSNNSKNGEALSKGGILEKACEYISHLKTIIKEQRQSSCEEMLHEQISRLQDENDKLKVENAMLKRKYEIDDIEDDDILLKRSKTDPDVFNSLIEFSDSLQDDDMTP</sequence>
<protein>
    <recommendedName>
        <fullName evidence="6">BHLH domain-containing protein</fullName>
    </recommendedName>
</protein>
<gene>
    <name evidence="7" type="ORF">CHIRRI_LOCUS11227</name>
</gene>
<evidence type="ECO:0000256" key="3">
    <source>
        <dbReference type="ARBA" id="ARBA00023163"/>
    </source>
</evidence>
<evidence type="ECO:0000256" key="2">
    <source>
        <dbReference type="ARBA" id="ARBA00023015"/>
    </source>
</evidence>
<comment type="subcellular location">
    <subcellularLocation>
        <location evidence="1">Nucleus</location>
    </subcellularLocation>
</comment>
<name>A0A9N9S364_9DIPT</name>
<proteinExistence type="predicted"/>
<dbReference type="PROSITE" id="PS50888">
    <property type="entry name" value="BHLH"/>
    <property type="match status" value="1"/>
</dbReference>
<dbReference type="EMBL" id="OU895879">
    <property type="protein sequence ID" value="CAG9808385.1"/>
    <property type="molecule type" value="Genomic_DNA"/>
</dbReference>
<dbReference type="SMART" id="SM00353">
    <property type="entry name" value="HLH"/>
    <property type="match status" value="1"/>
</dbReference>
<organism evidence="7 8">
    <name type="scientific">Chironomus riparius</name>
    <dbReference type="NCBI Taxonomy" id="315576"/>
    <lineage>
        <taxon>Eukaryota</taxon>
        <taxon>Metazoa</taxon>
        <taxon>Ecdysozoa</taxon>
        <taxon>Arthropoda</taxon>
        <taxon>Hexapoda</taxon>
        <taxon>Insecta</taxon>
        <taxon>Pterygota</taxon>
        <taxon>Neoptera</taxon>
        <taxon>Endopterygota</taxon>
        <taxon>Diptera</taxon>
        <taxon>Nematocera</taxon>
        <taxon>Chironomoidea</taxon>
        <taxon>Chironomidae</taxon>
        <taxon>Chironominae</taxon>
        <taxon>Chironomus</taxon>
    </lineage>
</organism>
<dbReference type="Gene3D" id="4.10.280.10">
    <property type="entry name" value="Helix-loop-helix DNA-binding domain"/>
    <property type="match status" value="1"/>
</dbReference>
<keyword evidence="5" id="KW-0175">Coiled coil</keyword>
<keyword evidence="3" id="KW-0804">Transcription</keyword>
<dbReference type="InterPro" id="IPR036638">
    <property type="entry name" value="HLH_DNA-bd_sf"/>
</dbReference>
<evidence type="ECO:0000256" key="1">
    <source>
        <dbReference type="ARBA" id="ARBA00004123"/>
    </source>
</evidence>
<reference evidence="7" key="1">
    <citation type="submission" date="2022-01" db="EMBL/GenBank/DDBJ databases">
        <authorList>
            <person name="King R."/>
        </authorList>
    </citation>
    <scope>NUCLEOTIDE SEQUENCE</scope>
</reference>
<feature type="domain" description="BHLH" evidence="6">
    <location>
        <begin position="75"/>
        <end position="140"/>
    </location>
</feature>
<evidence type="ECO:0000313" key="8">
    <source>
        <dbReference type="Proteomes" id="UP001153620"/>
    </source>
</evidence>
<keyword evidence="4" id="KW-0539">Nucleus</keyword>
<dbReference type="InterPro" id="IPR011598">
    <property type="entry name" value="bHLH_dom"/>
</dbReference>
<dbReference type="GO" id="GO:0000981">
    <property type="term" value="F:DNA-binding transcription factor activity, RNA polymerase II-specific"/>
    <property type="evidence" value="ECO:0007669"/>
    <property type="project" value="TreeGrafter"/>
</dbReference>
<evidence type="ECO:0000256" key="5">
    <source>
        <dbReference type="SAM" id="Coils"/>
    </source>
</evidence>
<evidence type="ECO:0000313" key="7">
    <source>
        <dbReference type="EMBL" id="CAG9808385.1"/>
    </source>
</evidence>
<feature type="coiled-coil region" evidence="5">
    <location>
        <begin position="153"/>
        <end position="180"/>
    </location>
</feature>